<reference evidence="11 12" key="1">
    <citation type="journal article" date="2016" name="Nat. Commun.">
        <title>Thousands of microbial genomes shed light on interconnected biogeochemical processes in an aquifer system.</title>
        <authorList>
            <person name="Anantharaman K."/>
            <person name="Brown C.T."/>
            <person name="Hug L.A."/>
            <person name="Sharon I."/>
            <person name="Castelle C.J."/>
            <person name="Probst A.J."/>
            <person name="Thomas B.C."/>
            <person name="Singh A."/>
            <person name="Wilkins M.J."/>
            <person name="Karaoz U."/>
            <person name="Brodie E.L."/>
            <person name="Williams K.H."/>
            <person name="Hubbard S.S."/>
            <person name="Banfield J.F."/>
        </authorList>
    </citation>
    <scope>NUCLEOTIDE SEQUENCE [LARGE SCALE GENOMIC DNA]</scope>
</reference>
<dbReference type="GO" id="GO:0005524">
    <property type="term" value="F:ATP binding"/>
    <property type="evidence" value="ECO:0007669"/>
    <property type="project" value="UniProtKB-UniRule"/>
</dbReference>
<comment type="similarity">
    <text evidence="3 10">Belongs to the ATPase gamma chain family.</text>
</comment>
<dbReference type="PRINTS" id="PR00126">
    <property type="entry name" value="ATPASEGAMMA"/>
</dbReference>
<dbReference type="GO" id="GO:0045259">
    <property type="term" value="C:proton-transporting ATP synthase complex"/>
    <property type="evidence" value="ECO:0007669"/>
    <property type="project" value="UniProtKB-KW"/>
</dbReference>
<evidence type="ECO:0000256" key="1">
    <source>
        <dbReference type="ARBA" id="ARBA00003456"/>
    </source>
</evidence>
<dbReference type="HAMAP" id="MF_00815">
    <property type="entry name" value="ATP_synth_gamma_bact"/>
    <property type="match status" value="1"/>
</dbReference>
<accession>A0A1G2ARC9</accession>
<name>A0A1G2ARC9_9BACT</name>
<evidence type="ECO:0000313" key="12">
    <source>
        <dbReference type="Proteomes" id="UP000177165"/>
    </source>
</evidence>
<dbReference type="Gene3D" id="1.10.287.80">
    <property type="entry name" value="ATP synthase, gamma subunit, helix hairpin domain"/>
    <property type="match status" value="2"/>
</dbReference>
<evidence type="ECO:0000256" key="10">
    <source>
        <dbReference type="HAMAP-Rule" id="MF_00815"/>
    </source>
</evidence>
<keyword evidence="8 10" id="KW-0139">CF(1)</keyword>
<keyword evidence="10" id="KW-1003">Cell membrane</keyword>
<evidence type="ECO:0000256" key="5">
    <source>
        <dbReference type="ARBA" id="ARBA00022781"/>
    </source>
</evidence>
<evidence type="ECO:0000256" key="9">
    <source>
        <dbReference type="ARBA" id="ARBA00023310"/>
    </source>
</evidence>
<dbReference type="PANTHER" id="PTHR11693:SF22">
    <property type="entry name" value="ATP SYNTHASE SUBUNIT GAMMA, MITOCHONDRIAL"/>
    <property type="match status" value="1"/>
</dbReference>
<comment type="subunit">
    <text evidence="10">F-type ATPases have 2 components, CF(1) - the catalytic core - and CF(0) - the membrane proton channel. CF(1) has five subunits: alpha(3), beta(3), gamma(1), delta(1), epsilon(1). CF(0) has three main subunits: a, b and c.</text>
</comment>
<evidence type="ECO:0000256" key="2">
    <source>
        <dbReference type="ARBA" id="ARBA00004170"/>
    </source>
</evidence>
<keyword evidence="4 10" id="KW-0813">Transport</keyword>
<comment type="caution">
    <text evidence="11">The sequence shown here is derived from an EMBL/GenBank/DDBJ whole genome shotgun (WGS) entry which is preliminary data.</text>
</comment>
<proteinExistence type="inferred from homology"/>
<dbReference type="SUPFAM" id="SSF52943">
    <property type="entry name" value="ATP synthase (F1-ATPase), gamma subunit"/>
    <property type="match status" value="1"/>
</dbReference>
<comment type="function">
    <text evidence="1 10">Produces ATP from ADP in the presence of a proton gradient across the membrane. The gamma chain is believed to be important in regulating ATPase activity and the flow of protons through the CF(0) complex.</text>
</comment>
<keyword evidence="6 10" id="KW-0406">Ion transport</keyword>
<dbReference type="InterPro" id="IPR000131">
    <property type="entry name" value="ATP_synth_F1_gsu"/>
</dbReference>
<evidence type="ECO:0000313" key="11">
    <source>
        <dbReference type="EMBL" id="OGY78580.1"/>
    </source>
</evidence>
<dbReference type="EMBL" id="MHKB01000013">
    <property type="protein sequence ID" value="OGY78580.1"/>
    <property type="molecule type" value="Genomic_DNA"/>
</dbReference>
<comment type="subcellular location">
    <subcellularLocation>
        <location evidence="10">Cell membrane</location>
        <topology evidence="10">Peripheral membrane protein</topology>
    </subcellularLocation>
    <subcellularLocation>
        <location evidence="2">Membrane</location>
        <topology evidence="2">Peripheral membrane protein</topology>
    </subcellularLocation>
</comment>
<dbReference type="Pfam" id="PF00231">
    <property type="entry name" value="ATP-synt"/>
    <property type="match status" value="1"/>
</dbReference>
<dbReference type="Proteomes" id="UP000177165">
    <property type="component" value="Unassembled WGS sequence"/>
</dbReference>
<dbReference type="STRING" id="1798540.A3B74_04330"/>
<dbReference type="NCBIfam" id="TIGR01146">
    <property type="entry name" value="ATPsyn_F1gamma"/>
    <property type="match status" value="1"/>
</dbReference>
<protein>
    <recommendedName>
        <fullName evidence="10">ATP synthase gamma chain</fullName>
    </recommendedName>
    <alternativeName>
        <fullName evidence="10">ATP synthase F1 sector gamma subunit</fullName>
    </alternativeName>
    <alternativeName>
        <fullName evidence="10">F-ATPase gamma subunit</fullName>
    </alternativeName>
</protein>
<dbReference type="AlphaFoldDB" id="A0A1G2ARC9"/>
<gene>
    <name evidence="10" type="primary">atpG</name>
    <name evidence="11" type="ORF">A3B74_04330</name>
</gene>
<dbReference type="GO" id="GO:0042777">
    <property type="term" value="P:proton motive force-driven plasma membrane ATP synthesis"/>
    <property type="evidence" value="ECO:0007669"/>
    <property type="project" value="UniProtKB-UniRule"/>
</dbReference>
<keyword evidence="9 10" id="KW-0066">ATP synthesis</keyword>
<evidence type="ECO:0000256" key="6">
    <source>
        <dbReference type="ARBA" id="ARBA00023065"/>
    </source>
</evidence>
<keyword evidence="5 10" id="KW-0375">Hydrogen ion transport</keyword>
<dbReference type="Gene3D" id="3.40.1380.10">
    <property type="match status" value="1"/>
</dbReference>
<dbReference type="GO" id="GO:0046933">
    <property type="term" value="F:proton-transporting ATP synthase activity, rotational mechanism"/>
    <property type="evidence" value="ECO:0007669"/>
    <property type="project" value="UniProtKB-UniRule"/>
</dbReference>
<dbReference type="PANTHER" id="PTHR11693">
    <property type="entry name" value="ATP SYNTHASE GAMMA CHAIN"/>
    <property type="match status" value="1"/>
</dbReference>
<dbReference type="InterPro" id="IPR035968">
    <property type="entry name" value="ATP_synth_F1_ATPase_gsu"/>
</dbReference>
<sequence>MPVGLQYIRRRIKSIKNTKQVTKAMEAIAATKMRKATTKALASQDYALHAQELIQNLSTQDFASEHPLMKKQEGSKILMLVITSNRGLCGGLNTKIIQAIFQYIEVVGQDNVDIICLGRKGQEALRRRGKTSLAVFDIRENPTSLESRPIAHFLMNEYSAKKYAKVVAAFTDFQSLMRQKPTIKQLLPLAYEIEEIVGPKNHSNATTVTLQKLHNREYIVEPNAKKLLETVIPRYIETQVYQAILEALASEHVARMFAMRNATENATEIIYELTLTYNQARQAFITQEIAEISAGKAALSQ</sequence>
<keyword evidence="7 10" id="KW-0472">Membrane</keyword>
<evidence type="ECO:0000256" key="7">
    <source>
        <dbReference type="ARBA" id="ARBA00023136"/>
    </source>
</evidence>
<organism evidence="11 12">
    <name type="scientific">Candidatus Kerfeldbacteria bacterium RIFCSPHIGHO2_02_FULL_42_14</name>
    <dbReference type="NCBI Taxonomy" id="1798540"/>
    <lineage>
        <taxon>Bacteria</taxon>
        <taxon>Candidatus Kerfeldiibacteriota</taxon>
    </lineage>
</organism>
<evidence type="ECO:0000256" key="4">
    <source>
        <dbReference type="ARBA" id="ARBA00022448"/>
    </source>
</evidence>
<evidence type="ECO:0000256" key="3">
    <source>
        <dbReference type="ARBA" id="ARBA00007681"/>
    </source>
</evidence>
<evidence type="ECO:0000256" key="8">
    <source>
        <dbReference type="ARBA" id="ARBA00023196"/>
    </source>
</evidence>
<dbReference type="GO" id="GO:0005886">
    <property type="term" value="C:plasma membrane"/>
    <property type="evidence" value="ECO:0007669"/>
    <property type="project" value="UniProtKB-SubCell"/>
</dbReference>
<dbReference type="CDD" id="cd12151">
    <property type="entry name" value="F1-ATPase_gamma"/>
    <property type="match status" value="1"/>
</dbReference>